<dbReference type="EMBL" id="GGEC01083740">
    <property type="protein sequence ID" value="MBX64224.1"/>
    <property type="molecule type" value="Transcribed_RNA"/>
</dbReference>
<reference evidence="1" key="1">
    <citation type="submission" date="2018-02" db="EMBL/GenBank/DDBJ databases">
        <title>Rhizophora mucronata_Transcriptome.</title>
        <authorList>
            <person name="Meera S.P."/>
            <person name="Sreeshan A."/>
            <person name="Augustine A."/>
        </authorList>
    </citation>
    <scope>NUCLEOTIDE SEQUENCE</scope>
    <source>
        <tissue evidence="1">Leaf</tissue>
    </source>
</reference>
<protein>
    <submittedName>
        <fullName evidence="1">Uncharacterized protein</fullName>
    </submittedName>
</protein>
<name>A0A2P2QBB7_RHIMU</name>
<accession>A0A2P2QBB7</accession>
<evidence type="ECO:0000313" key="1">
    <source>
        <dbReference type="EMBL" id="MBX64224.1"/>
    </source>
</evidence>
<proteinExistence type="predicted"/>
<organism evidence="1">
    <name type="scientific">Rhizophora mucronata</name>
    <name type="common">Asiatic mangrove</name>
    <dbReference type="NCBI Taxonomy" id="61149"/>
    <lineage>
        <taxon>Eukaryota</taxon>
        <taxon>Viridiplantae</taxon>
        <taxon>Streptophyta</taxon>
        <taxon>Embryophyta</taxon>
        <taxon>Tracheophyta</taxon>
        <taxon>Spermatophyta</taxon>
        <taxon>Magnoliopsida</taxon>
        <taxon>eudicotyledons</taxon>
        <taxon>Gunneridae</taxon>
        <taxon>Pentapetalae</taxon>
        <taxon>rosids</taxon>
        <taxon>fabids</taxon>
        <taxon>Malpighiales</taxon>
        <taxon>Rhizophoraceae</taxon>
        <taxon>Rhizophora</taxon>
    </lineage>
</organism>
<sequence>MKGMDNLPCSREGQYQK</sequence>
<dbReference type="AlphaFoldDB" id="A0A2P2QBB7"/>